<evidence type="ECO:0000313" key="3">
    <source>
        <dbReference type="Proteomes" id="UP000199513"/>
    </source>
</evidence>
<feature type="domain" description="DUF58" evidence="1">
    <location>
        <begin position="43"/>
        <end position="253"/>
    </location>
</feature>
<evidence type="ECO:0000313" key="2">
    <source>
        <dbReference type="EMBL" id="SFE50152.1"/>
    </source>
</evidence>
<proteinExistence type="predicted"/>
<dbReference type="CDD" id="cd00198">
    <property type="entry name" value="vWFA"/>
    <property type="match status" value="1"/>
</dbReference>
<dbReference type="InterPro" id="IPR002881">
    <property type="entry name" value="DUF58"/>
</dbReference>
<dbReference type="InterPro" id="IPR036465">
    <property type="entry name" value="vWFA_dom_sf"/>
</dbReference>
<dbReference type="RefSeq" id="WP_091538862.1">
    <property type="nucleotide sequence ID" value="NZ_FONY01000002.1"/>
</dbReference>
<dbReference type="SUPFAM" id="SSF53300">
    <property type="entry name" value="vWA-like"/>
    <property type="match status" value="1"/>
</dbReference>
<protein>
    <recommendedName>
        <fullName evidence="1">DUF58 domain-containing protein</fullName>
    </recommendedName>
</protein>
<dbReference type="OrthoDB" id="9776116at2"/>
<dbReference type="AlphaFoldDB" id="A0A1I2B1U7"/>
<dbReference type="STRING" id="1003.SAMN04488541_1002104"/>
<evidence type="ECO:0000259" key="1">
    <source>
        <dbReference type="Pfam" id="PF01882"/>
    </source>
</evidence>
<dbReference type="EMBL" id="FONY01000002">
    <property type="protein sequence ID" value="SFE50152.1"/>
    <property type="molecule type" value="Genomic_DNA"/>
</dbReference>
<dbReference type="PANTHER" id="PTHR33608">
    <property type="entry name" value="BLL2464 PROTEIN"/>
    <property type="match status" value="1"/>
</dbReference>
<gene>
    <name evidence="2" type="ORF">SAMN04488541_1002104</name>
</gene>
<accession>A0A1I2B1U7</accession>
<reference evidence="2 3" key="1">
    <citation type="submission" date="2016-10" db="EMBL/GenBank/DDBJ databases">
        <authorList>
            <person name="de Groot N.N."/>
        </authorList>
    </citation>
    <scope>NUCLEOTIDE SEQUENCE [LARGE SCALE GENOMIC DNA]</scope>
    <source>
        <strain>GEY</strain>
        <strain evidence="3">DSM 9560</strain>
    </source>
</reference>
<name>A0A1I2B1U7_9BACT</name>
<organism evidence="2 3">
    <name type="scientific">Thermoflexibacter ruber</name>
    <dbReference type="NCBI Taxonomy" id="1003"/>
    <lineage>
        <taxon>Bacteria</taxon>
        <taxon>Pseudomonadati</taxon>
        <taxon>Bacteroidota</taxon>
        <taxon>Cytophagia</taxon>
        <taxon>Cytophagales</taxon>
        <taxon>Thermoflexibacteraceae</taxon>
        <taxon>Thermoflexibacter</taxon>
    </lineage>
</organism>
<dbReference type="Gene3D" id="3.40.50.410">
    <property type="entry name" value="von Willebrand factor, type A domain"/>
    <property type="match status" value="1"/>
</dbReference>
<sequence length="293" mass="33523">MEGLREILYKLRRYEIKIRKAVNTEMHGDFHSVFKGSGLEFDDVRAYQYGDDVRTIDWNVSAKGEGTFVKTFKEEKEQNVFFIIDVSGSQHIGKEGKQKIDISKEICGVLSFSALKEGSSVGLLCFSNQREKYIKPKKGAKHIYELIGSLFKLQTQSSKTSLTKAIRLAMNIIKRKSIIVIISDFVDENYEQSLKALAKKHDLIAIHIADQRETELPPLGIVPLLDKESGNTIWVNSSSKDFRKGIIGKFAEKQANLEKLCHKHRTNYVFINTSEDYVPKLVKMFRVRNLTKK</sequence>
<dbReference type="Pfam" id="PF01882">
    <property type="entry name" value="DUF58"/>
    <property type="match status" value="1"/>
</dbReference>
<keyword evidence="3" id="KW-1185">Reference proteome</keyword>
<dbReference type="Proteomes" id="UP000199513">
    <property type="component" value="Unassembled WGS sequence"/>
</dbReference>
<dbReference type="PANTHER" id="PTHR33608:SF6">
    <property type="entry name" value="BLL2464 PROTEIN"/>
    <property type="match status" value="1"/>
</dbReference>